<gene>
    <name evidence="6" type="ORF">CEP48_07190</name>
</gene>
<organism evidence="6 7">
    <name type="scientific">Mergibacter septicus</name>
    <dbReference type="NCBI Taxonomy" id="221402"/>
    <lineage>
        <taxon>Bacteria</taxon>
        <taxon>Pseudomonadati</taxon>
        <taxon>Pseudomonadota</taxon>
        <taxon>Gammaproteobacteria</taxon>
        <taxon>Pasteurellales</taxon>
        <taxon>Pasteurellaceae</taxon>
        <taxon>Mergibacter</taxon>
    </lineage>
</organism>
<dbReference type="AlphaFoldDB" id="A0A8D4IY46"/>
<name>A0A8D4IY46_9PAST</name>
<dbReference type="GO" id="GO:0016020">
    <property type="term" value="C:membrane"/>
    <property type="evidence" value="ECO:0007669"/>
    <property type="project" value="UniProtKB-SubCell"/>
</dbReference>
<keyword evidence="3" id="KW-0812">Transmembrane</keyword>
<proteinExistence type="inferred from homology"/>
<evidence type="ECO:0000256" key="4">
    <source>
        <dbReference type="ARBA" id="ARBA00022989"/>
    </source>
</evidence>
<comment type="similarity">
    <text evidence="2">Belongs to the autoinducer-2 exporter (AI-2E) (TC 2.A.86) family.</text>
</comment>
<dbReference type="EMBL" id="CP022011">
    <property type="protein sequence ID" value="QDJ15221.1"/>
    <property type="molecule type" value="Genomic_DNA"/>
</dbReference>
<evidence type="ECO:0000256" key="2">
    <source>
        <dbReference type="ARBA" id="ARBA00009773"/>
    </source>
</evidence>
<evidence type="ECO:0000313" key="7">
    <source>
        <dbReference type="Proteomes" id="UP000955338"/>
    </source>
</evidence>
<dbReference type="PANTHER" id="PTHR21716:SF64">
    <property type="entry name" value="AI-2 TRANSPORT PROTEIN TQSA"/>
    <property type="match status" value="1"/>
</dbReference>
<evidence type="ECO:0000313" key="6">
    <source>
        <dbReference type="EMBL" id="QDJ15221.1"/>
    </source>
</evidence>
<dbReference type="PANTHER" id="PTHR21716">
    <property type="entry name" value="TRANSMEMBRANE PROTEIN"/>
    <property type="match status" value="1"/>
</dbReference>
<evidence type="ECO:0000256" key="3">
    <source>
        <dbReference type="ARBA" id="ARBA00022692"/>
    </source>
</evidence>
<sequence length="350" mass="38559">MAINNSSPSTFRNSLIILACLVIIFAGIKAAAVIVVQLLLALFLAIICTPIVNFMLKYRIPLWLAVIFLFALIFIGLTFFAGLVGAAVNEFSNSIPLYKKLLVERITDLATLLQHWNIHLTLPKESLIKHFDPNIVMGIIRSLLSGLSGAIANIFVLVLIVVFMLFEAQSAKQKLKKILPPHQMNSLQRVLNSVISYLAVKTFVSFLTGFSVWLVLTLLDIQYAVLWGTVTFLLNYIPNIGSILAAVPVIIQVLLLNGVSEAVLILFAFIVINMIIGNFIEPRLMGKTLGLSTLMIFISLIFWGWLLGTTGMLLSVPLTVAVKVGLEANPKTRNYASFLGDNSDESVENR</sequence>
<dbReference type="NCBIfam" id="NF008930">
    <property type="entry name" value="PRK12287.1"/>
    <property type="match status" value="1"/>
</dbReference>
<protein>
    <submittedName>
        <fullName evidence="6">Uncharacterized protein</fullName>
    </submittedName>
</protein>
<dbReference type="RefSeq" id="WP_261920264.1">
    <property type="nucleotide sequence ID" value="NZ_CP022011.1"/>
</dbReference>
<evidence type="ECO:0000256" key="5">
    <source>
        <dbReference type="ARBA" id="ARBA00023136"/>
    </source>
</evidence>
<keyword evidence="5" id="KW-0472">Membrane</keyword>
<evidence type="ECO:0000256" key="1">
    <source>
        <dbReference type="ARBA" id="ARBA00004141"/>
    </source>
</evidence>
<dbReference type="Pfam" id="PF01594">
    <property type="entry name" value="AI-2E_transport"/>
    <property type="match status" value="1"/>
</dbReference>
<dbReference type="GO" id="GO:0055085">
    <property type="term" value="P:transmembrane transport"/>
    <property type="evidence" value="ECO:0007669"/>
    <property type="project" value="TreeGrafter"/>
</dbReference>
<dbReference type="InterPro" id="IPR002549">
    <property type="entry name" value="AI-2E-like"/>
</dbReference>
<comment type="subcellular location">
    <subcellularLocation>
        <location evidence="1">Membrane</location>
        <topology evidence="1">Multi-pass membrane protein</topology>
    </subcellularLocation>
</comment>
<keyword evidence="7" id="KW-1185">Reference proteome</keyword>
<dbReference type="Proteomes" id="UP000955338">
    <property type="component" value="Chromosome"/>
</dbReference>
<reference evidence="6" key="1">
    <citation type="submission" date="2017-06" db="EMBL/GenBank/DDBJ databases">
        <title>Genome sequencing of pathogenic and non-pathogenic strains within Bisgaard taxon 40.</title>
        <authorList>
            <person name="Ladner J.T."/>
            <person name="Lovett S.P."/>
            <person name="Koroleva G."/>
            <person name="Lorch J.M."/>
        </authorList>
    </citation>
    <scope>NUCLEOTIDE SEQUENCE</scope>
    <source>
        <strain evidence="6">27576-1-I1</strain>
    </source>
</reference>
<accession>A0A8D4IY46</accession>
<keyword evidence="4" id="KW-1133">Transmembrane helix</keyword>